<dbReference type="InterPro" id="IPR033749">
    <property type="entry name" value="Polyprenyl_synt_CS"/>
</dbReference>
<keyword evidence="5" id="KW-1185">Reference proteome</keyword>
<organism evidence="4 5">
    <name type="scientific">Membranihabitans marinus</name>
    <dbReference type="NCBI Taxonomy" id="1227546"/>
    <lineage>
        <taxon>Bacteria</taxon>
        <taxon>Pseudomonadati</taxon>
        <taxon>Bacteroidota</taxon>
        <taxon>Saprospiria</taxon>
        <taxon>Saprospirales</taxon>
        <taxon>Saprospiraceae</taxon>
        <taxon>Membranihabitans</taxon>
    </lineage>
</organism>
<dbReference type="EMBL" id="JAHVHU010000023">
    <property type="protein sequence ID" value="MBY5960096.1"/>
    <property type="molecule type" value="Genomic_DNA"/>
</dbReference>
<dbReference type="GO" id="GO:0004659">
    <property type="term" value="F:prenyltransferase activity"/>
    <property type="evidence" value="ECO:0007669"/>
    <property type="project" value="InterPro"/>
</dbReference>
<dbReference type="RefSeq" id="WP_222581646.1">
    <property type="nucleotide sequence ID" value="NZ_JAHVHU010000023.1"/>
</dbReference>
<dbReference type="Pfam" id="PF00348">
    <property type="entry name" value="polyprenyl_synt"/>
    <property type="match status" value="1"/>
</dbReference>
<dbReference type="AlphaFoldDB" id="A0A953HXS1"/>
<name>A0A953HXS1_9BACT</name>
<dbReference type="Pfam" id="PF07143">
    <property type="entry name" value="CrtC"/>
    <property type="match status" value="1"/>
</dbReference>
<dbReference type="GO" id="GO:0008299">
    <property type="term" value="P:isoprenoid biosynthetic process"/>
    <property type="evidence" value="ECO:0007669"/>
    <property type="project" value="InterPro"/>
</dbReference>
<dbReference type="PANTHER" id="PTHR12001">
    <property type="entry name" value="GERANYLGERANYL PYROPHOSPHATE SYNTHASE"/>
    <property type="match status" value="1"/>
</dbReference>
<dbReference type="InterPro" id="IPR023374">
    <property type="entry name" value="AttH-like_dom_sf"/>
</dbReference>
<keyword evidence="1" id="KW-0479">Metal-binding</keyword>
<dbReference type="InterPro" id="IPR000092">
    <property type="entry name" value="Polyprenyl_synt"/>
</dbReference>
<dbReference type="Proteomes" id="UP000753961">
    <property type="component" value="Unassembled WGS sequence"/>
</dbReference>
<dbReference type="SFLD" id="SFLDS00005">
    <property type="entry name" value="Isoprenoid_Synthase_Type_I"/>
    <property type="match status" value="1"/>
</dbReference>
<keyword evidence="2" id="KW-0460">Magnesium</keyword>
<comment type="caution">
    <text evidence="4">The sequence shown here is derived from an EMBL/GenBank/DDBJ whole genome shotgun (WGS) entry which is preliminary data.</text>
</comment>
<dbReference type="Gene3D" id="2.40.370.10">
    <property type="entry name" value="AttH-like domain"/>
    <property type="match status" value="2"/>
</dbReference>
<dbReference type="PANTHER" id="PTHR12001:SF44">
    <property type="entry name" value="GERANYLGERANYL PYROPHOSPHATE SYNTHASE"/>
    <property type="match status" value="1"/>
</dbReference>
<dbReference type="PROSITE" id="PS00723">
    <property type="entry name" value="POLYPRENYL_SYNTHASE_1"/>
    <property type="match status" value="1"/>
</dbReference>
<sequence>MTEKDFIRPADWPEENGTIDLNIHDLPHRSSSTEWWYINGHFTGENDQEYSIFASFFRKLIHIDESTKLPEYGHSILWAIIDVENEKYYSNSLVDKKAPEIGIKRLKKGELLKDKFLRKAAIEMLEKNAVPYPDRLFEGEVSVDLDQLSLKFDTNTFHKTEDGTYKLQCIDLEHQVSFSLEFTPQKPVIKNGRDGVVHGVSSDTMYYYFIPRNAAKGTIEIENSTIDIVGSAWYDHEFGRPNPTEDDGITSVKMDTAWNWVSGQLDNGCEFTAATLLNLEDRTIGDSGLLVIDGNGKRIQVDDFSLEPAEEVWTSMRTFCDYPLKWFLKAPEIGLDLTVRASFAMQEFSTLISKQAFWEGRINVEGQLFHKPVKGVGFQELNGYNTLDTLEDFFKVVSRETIASVKHILPRNPDEKALNTLITNADSNRFSMGVDAAVYTKSVIDPIRSVIDRGGKSWRSYAALACCDVVGGDPQKARHWLSLPELMHVGSLIVDDVQDQSAVRRGGPACHELYGSPLAINAGSACYFISQICVYSDHNIADSDKLKIYEYYFEALRAGHSGQALDIYGLDYLMEDVIEDNSGHILEESVLAIHKLKCAAPCYYLARIGSVIGGGSDQQSTALAAFFEALGIAFQIIDDTLNIAGFQNNLKTKAEDITAGKITYPIAKAMHRLNKTDRIRLWQILQCKTEDPAMLKEAVDLLIQVDALKLCEQEAHDIMDEGWRGLDPHVRDSMVKLNLRAFSWFVLERHY</sequence>
<gene>
    <name evidence="4" type="ORF">KUV50_18230</name>
</gene>
<evidence type="ECO:0000313" key="5">
    <source>
        <dbReference type="Proteomes" id="UP000753961"/>
    </source>
</evidence>
<dbReference type="InterPro" id="IPR010791">
    <property type="entry name" value="AttH_dom"/>
</dbReference>
<dbReference type="InterPro" id="IPR008949">
    <property type="entry name" value="Isoprenoid_synthase_dom_sf"/>
</dbReference>
<dbReference type="Pfam" id="PF17186">
    <property type="entry name" value="Lipocalin_9"/>
    <property type="match status" value="1"/>
</dbReference>
<proteinExistence type="predicted"/>
<accession>A0A953HXS1</accession>
<evidence type="ECO:0000259" key="3">
    <source>
        <dbReference type="Pfam" id="PF07143"/>
    </source>
</evidence>
<dbReference type="SUPFAM" id="SSF159245">
    <property type="entry name" value="AttH-like"/>
    <property type="match status" value="1"/>
</dbReference>
<protein>
    <submittedName>
        <fullName evidence="4">Polyprenyl synthetase family protein</fullName>
    </submittedName>
</protein>
<dbReference type="GO" id="GO:0046872">
    <property type="term" value="F:metal ion binding"/>
    <property type="evidence" value="ECO:0007669"/>
    <property type="project" value="UniProtKB-KW"/>
</dbReference>
<feature type="domain" description="AttH" evidence="3">
    <location>
        <begin position="33"/>
        <end position="239"/>
    </location>
</feature>
<reference evidence="4" key="1">
    <citation type="submission" date="2021-06" db="EMBL/GenBank/DDBJ databases">
        <title>44 bacteria genomes isolated from Dapeng, Shenzhen.</title>
        <authorList>
            <person name="Zheng W."/>
            <person name="Yu S."/>
            <person name="Huang Y."/>
        </authorList>
    </citation>
    <scope>NUCLEOTIDE SEQUENCE</scope>
    <source>
        <strain evidence="4">DP5N28-2</strain>
    </source>
</reference>
<dbReference type="Gene3D" id="1.10.600.10">
    <property type="entry name" value="Farnesyl Diphosphate Synthase"/>
    <property type="match status" value="1"/>
</dbReference>
<evidence type="ECO:0000313" key="4">
    <source>
        <dbReference type="EMBL" id="MBY5960096.1"/>
    </source>
</evidence>
<evidence type="ECO:0000256" key="2">
    <source>
        <dbReference type="ARBA" id="ARBA00022842"/>
    </source>
</evidence>
<evidence type="ECO:0000256" key="1">
    <source>
        <dbReference type="ARBA" id="ARBA00022723"/>
    </source>
</evidence>
<dbReference type="SUPFAM" id="SSF48576">
    <property type="entry name" value="Terpenoid synthases"/>
    <property type="match status" value="1"/>
</dbReference>